<keyword evidence="3 6" id="KW-0812">Transmembrane</keyword>
<keyword evidence="4 6" id="KW-1133">Transmembrane helix</keyword>
<organism evidence="7 8">
    <name type="scientific">Paenibacillus xerothermodurans</name>
    <dbReference type="NCBI Taxonomy" id="1977292"/>
    <lineage>
        <taxon>Bacteria</taxon>
        <taxon>Bacillati</taxon>
        <taxon>Bacillota</taxon>
        <taxon>Bacilli</taxon>
        <taxon>Bacillales</taxon>
        <taxon>Paenibacillaceae</taxon>
        <taxon>Paenibacillus</taxon>
    </lineage>
</organism>
<evidence type="ECO:0000256" key="5">
    <source>
        <dbReference type="ARBA" id="ARBA00023136"/>
    </source>
</evidence>
<dbReference type="CDD" id="cd06579">
    <property type="entry name" value="TM_PBP1_transp_AraH_like"/>
    <property type="match status" value="1"/>
</dbReference>
<dbReference type="PANTHER" id="PTHR32196:SF72">
    <property type="entry name" value="RIBOSE IMPORT PERMEASE PROTEIN RBSC"/>
    <property type="match status" value="1"/>
</dbReference>
<accession>A0A2W1NWP1</accession>
<dbReference type="InterPro" id="IPR001851">
    <property type="entry name" value="ABC_transp_permease"/>
</dbReference>
<evidence type="ECO:0000256" key="2">
    <source>
        <dbReference type="ARBA" id="ARBA00022475"/>
    </source>
</evidence>
<dbReference type="PANTHER" id="PTHR32196">
    <property type="entry name" value="ABC TRANSPORTER PERMEASE PROTEIN YPHD-RELATED-RELATED"/>
    <property type="match status" value="1"/>
</dbReference>
<keyword evidence="8" id="KW-1185">Reference proteome</keyword>
<dbReference type="AlphaFoldDB" id="A0A2W1NWP1"/>
<evidence type="ECO:0000256" key="6">
    <source>
        <dbReference type="SAM" id="Phobius"/>
    </source>
</evidence>
<evidence type="ECO:0000256" key="1">
    <source>
        <dbReference type="ARBA" id="ARBA00004651"/>
    </source>
</evidence>
<dbReference type="GO" id="GO:0005886">
    <property type="term" value="C:plasma membrane"/>
    <property type="evidence" value="ECO:0007669"/>
    <property type="project" value="UniProtKB-SubCell"/>
</dbReference>
<feature type="transmembrane region" description="Helical" evidence="6">
    <location>
        <begin position="171"/>
        <end position="193"/>
    </location>
</feature>
<dbReference type="Pfam" id="PF02653">
    <property type="entry name" value="BPD_transp_2"/>
    <property type="match status" value="1"/>
</dbReference>
<proteinExistence type="predicted"/>
<dbReference type="EMBL" id="NHRJ02000010">
    <property type="protein sequence ID" value="PZE20082.1"/>
    <property type="molecule type" value="Genomic_DNA"/>
</dbReference>
<keyword evidence="2" id="KW-1003">Cell membrane</keyword>
<evidence type="ECO:0000313" key="8">
    <source>
        <dbReference type="Proteomes" id="UP000214746"/>
    </source>
</evidence>
<feature type="transmembrane region" description="Helical" evidence="6">
    <location>
        <begin position="214"/>
        <end position="236"/>
    </location>
</feature>
<feature type="transmembrane region" description="Helical" evidence="6">
    <location>
        <begin position="59"/>
        <end position="86"/>
    </location>
</feature>
<dbReference type="OrthoDB" id="9784538at2"/>
<feature type="transmembrane region" description="Helical" evidence="6">
    <location>
        <begin position="106"/>
        <end position="124"/>
    </location>
</feature>
<feature type="transmembrane region" description="Helical" evidence="6">
    <location>
        <begin position="26"/>
        <end position="47"/>
    </location>
</feature>
<dbReference type="GO" id="GO:0022857">
    <property type="term" value="F:transmembrane transporter activity"/>
    <property type="evidence" value="ECO:0007669"/>
    <property type="project" value="InterPro"/>
</dbReference>
<comment type="caution">
    <text evidence="7">The sequence shown here is derived from an EMBL/GenBank/DDBJ whole genome shotgun (WGS) entry which is preliminary data.</text>
</comment>
<dbReference type="Proteomes" id="UP000214746">
    <property type="component" value="Unassembled WGS sequence"/>
</dbReference>
<comment type="subcellular location">
    <subcellularLocation>
        <location evidence="1">Cell membrane</location>
        <topology evidence="1">Multi-pass membrane protein</topology>
    </subcellularLocation>
</comment>
<name>A0A2W1NWP1_PAEXE</name>
<evidence type="ECO:0000313" key="7">
    <source>
        <dbReference type="EMBL" id="PZE20082.1"/>
    </source>
</evidence>
<reference evidence="7" key="1">
    <citation type="submission" date="2018-06" db="EMBL/GenBank/DDBJ databases">
        <title>Paenibacillus xerothermodurans sp. nov. an extremely dry heat resistant spore forming bacterium isolated from the soil of Cape Canaveral, Florida.</title>
        <authorList>
            <person name="Seuylemezian A."/>
            <person name="Kaur N."/>
            <person name="Patil P."/>
            <person name="Patil P."/>
            <person name="Mayilraj S."/>
            <person name="Vaishampayan P."/>
        </authorList>
    </citation>
    <scope>NUCLEOTIDE SEQUENCE [LARGE SCALE GENOMIC DNA]</scope>
    <source>
        <strain evidence="7">ATCC 27380</strain>
    </source>
</reference>
<feature type="transmembrane region" description="Helical" evidence="6">
    <location>
        <begin position="280"/>
        <end position="298"/>
    </location>
</feature>
<gene>
    <name evidence="7" type="ORF">CBW46_015195</name>
</gene>
<evidence type="ECO:0000256" key="3">
    <source>
        <dbReference type="ARBA" id="ARBA00022692"/>
    </source>
</evidence>
<protein>
    <submittedName>
        <fullName evidence="7">ABC transporter permease</fullName>
    </submittedName>
</protein>
<evidence type="ECO:0000256" key="4">
    <source>
        <dbReference type="ARBA" id="ARBA00022989"/>
    </source>
</evidence>
<feature type="transmembrane region" description="Helical" evidence="6">
    <location>
        <begin position="131"/>
        <end position="151"/>
    </location>
</feature>
<sequence length="324" mass="33904">MVQDADLSLARRQQNRERLRYVWEQYSVAFAFIILVILAACISDSFLSLSNIRNVLRQISIVGIISIGMTFVILLGGIDLSVGSVLALSGTVIMASQVEYGMSPGMSILLGLAAGALIGVINGCMVTYGKITAFITTLAMMTIARSIALYYADAGAISGSSTAYSEIGNGYMLGIPIPVVIFAVTAVAAYIVLEKMVLGRRIYAVGGNIQAARLSAVPVYQVTILAYMICGLTAAIGAVIETARLNSVSTSSSGHMYELDAIAAVIIGGTSLAGGRGRIIGTLFGILILGVLSNILNLVNISPYIQGVVKGAIIVAAVILQKRD</sequence>
<keyword evidence="5 6" id="KW-0472">Membrane</keyword>